<dbReference type="NCBIfam" id="NF041131">
    <property type="entry name" value="RicT_YaaT_fam"/>
    <property type="match status" value="1"/>
</dbReference>
<organism evidence="3 4">
    <name type="scientific">Carboxylicivirga sediminis</name>
    <dbReference type="NCBI Taxonomy" id="2006564"/>
    <lineage>
        <taxon>Bacteria</taxon>
        <taxon>Pseudomonadati</taxon>
        <taxon>Bacteroidota</taxon>
        <taxon>Bacteroidia</taxon>
        <taxon>Marinilabiliales</taxon>
        <taxon>Marinilabiliaceae</taxon>
        <taxon>Carboxylicivirga</taxon>
    </lineage>
</organism>
<dbReference type="RefSeq" id="WP_212188257.1">
    <property type="nucleotide sequence ID" value="NZ_JAGTAR010000002.1"/>
</dbReference>
<dbReference type="AlphaFoldDB" id="A0A941EZD1"/>
<feature type="compositionally biased region" description="Basic residues" evidence="1">
    <location>
        <begin position="356"/>
        <end position="366"/>
    </location>
</feature>
<keyword evidence="4" id="KW-1185">Reference proteome</keyword>
<dbReference type="InterPro" id="IPR047767">
    <property type="entry name" value="PSP1-like"/>
</dbReference>
<feature type="compositionally biased region" description="Polar residues" evidence="1">
    <location>
        <begin position="383"/>
        <end position="392"/>
    </location>
</feature>
<name>A0A941EZD1_9BACT</name>
<dbReference type="GO" id="GO:0005737">
    <property type="term" value="C:cytoplasm"/>
    <property type="evidence" value="ECO:0007669"/>
    <property type="project" value="TreeGrafter"/>
</dbReference>
<gene>
    <name evidence="3" type="ORF">KDU71_02180</name>
</gene>
<dbReference type="EMBL" id="JAGTAR010000002">
    <property type="protein sequence ID" value="MBR8534351.1"/>
    <property type="molecule type" value="Genomic_DNA"/>
</dbReference>
<dbReference type="PROSITE" id="PS51411">
    <property type="entry name" value="PSP1_C"/>
    <property type="match status" value="1"/>
</dbReference>
<evidence type="ECO:0000313" key="3">
    <source>
        <dbReference type="EMBL" id="MBR8534351.1"/>
    </source>
</evidence>
<proteinExistence type="predicted"/>
<reference evidence="3" key="1">
    <citation type="journal article" date="2018" name="Int. J. Syst. Evol. Microbiol.">
        <title>Carboxylicivirga sediminis sp. nov., isolated from coastal sediment.</title>
        <authorList>
            <person name="Wang F.Q."/>
            <person name="Ren L.H."/>
            <person name="Zou R.J."/>
            <person name="Sun Y.Z."/>
            <person name="Liu X.J."/>
            <person name="Jiang F."/>
            <person name="Liu L.J."/>
        </authorList>
    </citation>
    <scope>NUCLEOTIDE SEQUENCE</scope>
    <source>
        <strain evidence="3">JR1</strain>
    </source>
</reference>
<reference evidence="3" key="2">
    <citation type="submission" date="2021-04" db="EMBL/GenBank/DDBJ databases">
        <authorList>
            <person name="Zhang T."/>
            <person name="Zhang Y."/>
            <person name="Lu D."/>
            <person name="Zuo D."/>
            <person name="Du Z."/>
        </authorList>
    </citation>
    <scope>NUCLEOTIDE SEQUENCE</scope>
    <source>
        <strain evidence="3">JR1</strain>
    </source>
</reference>
<dbReference type="InterPro" id="IPR007557">
    <property type="entry name" value="PSP1_C"/>
</dbReference>
<comment type="caution">
    <text evidence="3">The sequence shown here is derived from an EMBL/GenBank/DDBJ whole genome shotgun (WGS) entry which is preliminary data.</text>
</comment>
<evidence type="ECO:0000259" key="2">
    <source>
        <dbReference type="PROSITE" id="PS51411"/>
    </source>
</evidence>
<feature type="compositionally biased region" description="Basic residues" evidence="1">
    <location>
        <begin position="397"/>
        <end position="406"/>
    </location>
</feature>
<protein>
    <recommendedName>
        <fullName evidence="2">PSP1 C-terminal domain-containing protein</fullName>
    </recommendedName>
</protein>
<dbReference type="PANTHER" id="PTHR43830">
    <property type="entry name" value="PROTEIN PSP1"/>
    <property type="match status" value="1"/>
</dbReference>
<feature type="domain" description="PSP1 C-terminal" evidence="2">
    <location>
        <begin position="105"/>
        <end position="190"/>
    </location>
</feature>
<sequence length="423" mass="48322">MEEIIQDTEKKGCSGCASRCGKLNVYDWLDDLPASINTTDIVEVQFKNTRKGYFRNSNGLRIEKGDVVAVEASPGHDIGTVTLTGELVLLQMKKHNINLDTFEFKRVYRKAKPVDIEKWEEARGLEHETMLESRRIAERLNLDMKIGDVEYQGDKTKAIFYYIADERVDFRQLIKVLAETFRVRIEMRQIGARQEAGRIGGIGPCGRELCCSTWMTNFVSVTTNAARYQEISLNPQKLAGQCGKLKCCLNYELDAYIDAQQDFPRTNIVLETVDGNYYHFKTDIFSRTMWYSTDKDIPAGIVSVSVDRVKEVIRLNRRGKKVDRLANEVLKPVVAEPTYDNVIGQESLTRFDEQKKKKRRPSRRRSGGAQKTEGKQNAKPAENKQSNQQQSAGGKKPYNKSKRRYRPNNQRKQQGGDGQNKAQ</sequence>
<dbReference type="Pfam" id="PF04468">
    <property type="entry name" value="PSP1"/>
    <property type="match status" value="1"/>
</dbReference>
<accession>A0A941EZD1</accession>
<evidence type="ECO:0000313" key="4">
    <source>
        <dbReference type="Proteomes" id="UP000679220"/>
    </source>
</evidence>
<dbReference type="Proteomes" id="UP000679220">
    <property type="component" value="Unassembled WGS sequence"/>
</dbReference>
<dbReference type="PANTHER" id="PTHR43830:SF3">
    <property type="entry name" value="PROTEIN PSP1"/>
    <property type="match status" value="1"/>
</dbReference>
<feature type="region of interest" description="Disordered" evidence="1">
    <location>
        <begin position="346"/>
        <end position="423"/>
    </location>
</feature>
<evidence type="ECO:0000256" key="1">
    <source>
        <dbReference type="SAM" id="MobiDB-lite"/>
    </source>
</evidence>